<evidence type="ECO:0008006" key="3">
    <source>
        <dbReference type="Google" id="ProtNLM"/>
    </source>
</evidence>
<dbReference type="EMBL" id="JAWQEG010004014">
    <property type="protein sequence ID" value="KAK3863429.1"/>
    <property type="molecule type" value="Genomic_DNA"/>
</dbReference>
<dbReference type="PANTHER" id="PTHR33332">
    <property type="entry name" value="REVERSE TRANSCRIPTASE DOMAIN-CONTAINING PROTEIN"/>
    <property type="match status" value="1"/>
</dbReference>
<keyword evidence="2" id="KW-1185">Reference proteome</keyword>
<organism evidence="1 2">
    <name type="scientific">Petrolisthes cinctipes</name>
    <name type="common">Flat porcelain crab</name>
    <dbReference type="NCBI Taxonomy" id="88211"/>
    <lineage>
        <taxon>Eukaryota</taxon>
        <taxon>Metazoa</taxon>
        <taxon>Ecdysozoa</taxon>
        <taxon>Arthropoda</taxon>
        <taxon>Crustacea</taxon>
        <taxon>Multicrustacea</taxon>
        <taxon>Malacostraca</taxon>
        <taxon>Eumalacostraca</taxon>
        <taxon>Eucarida</taxon>
        <taxon>Decapoda</taxon>
        <taxon>Pleocyemata</taxon>
        <taxon>Anomura</taxon>
        <taxon>Galatheoidea</taxon>
        <taxon>Porcellanidae</taxon>
        <taxon>Petrolisthes</taxon>
    </lineage>
</organism>
<evidence type="ECO:0000313" key="2">
    <source>
        <dbReference type="Proteomes" id="UP001286313"/>
    </source>
</evidence>
<comment type="caution">
    <text evidence="1">The sequence shown here is derived from an EMBL/GenBank/DDBJ whole genome shotgun (WGS) entry which is preliminary data.</text>
</comment>
<name>A0AAE1EXD8_PETCI</name>
<evidence type="ECO:0000313" key="1">
    <source>
        <dbReference type="EMBL" id="KAK3863429.1"/>
    </source>
</evidence>
<sequence>MFADDTKYYQILEDQDIGLQEDIETNQSWANKMQMIFHPEKCKAVHLGSKNPHRSYMMASANHGQHQLAVEDMEKDLGITIDNKLQFSQHIQAQVNKANKILGAINKTLNKTSFLHLYKSLIRPHLEYASVIWSPNLKRDKDDWEQIQLRATGLVEGISHLSYSERLVNLGLPTLQFRRKRADVVQTFMLLRGLDKVNYRRECSQCGRMMFKSTIFTTTRGHNQKYSTSQDQEGICYLLESPKLLVPPISITSNKGLGKE</sequence>
<dbReference type="PRINTS" id="PR01345">
    <property type="entry name" value="CERVTRCPTASE"/>
</dbReference>
<gene>
    <name evidence="1" type="ORF">Pcinc_030800</name>
</gene>
<reference evidence="1" key="1">
    <citation type="submission" date="2023-10" db="EMBL/GenBank/DDBJ databases">
        <title>Genome assemblies of two species of porcelain crab, Petrolisthes cinctipes and Petrolisthes manimaculis (Anomura: Porcellanidae).</title>
        <authorList>
            <person name="Angst P."/>
        </authorList>
    </citation>
    <scope>NUCLEOTIDE SEQUENCE</scope>
    <source>
        <strain evidence="1">PB745_01</strain>
        <tissue evidence="1">Gill</tissue>
    </source>
</reference>
<protein>
    <recommendedName>
        <fullName evidence="3">Reverse transcriptase domain-containing protein</fullName>
    </recommendedName>
</protein>
<accession>A0AAE1EXD8</accession>
<dbReference type="Proteomes" id="UP001286313">
    <property type="component" value="Unassembled WGS sequence"/>
</dbReference>
<proteinExistence type="predicted"/>
<dbReference type="AlphaFoldDB" id="A0AAE1EXD8"/>